<name>A0A5J4V4E5_9EUKA</name>
<dbReference type="AlphaFoldDB" id="A0A5J4V4E5"/>
<reference evidence="1 2" key="1">
    <citation type="submission" date="2019-03" db="EMBL/GenBank/DDBJ databases">
        <title>Single cell metagenomics reveals metabolic interactions within the superorganism composed of flagellate Streblomastix strix and complex community of Bacteroidetes bacteria on its surface.</title>
        <authorList>
            <person name="Treitli S.C."/>
            <person name="Kolisko M."/>
            <person name="Husnik F."/>
            <person name="Keeling P."/>
            <person name="Hampl V."/>
        </authorList>
    </citation>
    <scope>NUCLEOTIDE SEQUENCE [LARGE SCALE GENOMIC DNA]</scope>
    <source>
        <strain evidence="1">ST1C</strain>
    </source>
</reference>
<protein>
    <submittedName>
        <fullName evidence="1">Uncharacterized protein</fullName>
    </submittedName>
</protein>
<evidence type="ECO:0000313" key="2">
    <source>
        <dbReference type="Proteomes" id="UP000324800"/>
    </source>
</evidence>
<dbReference type="EMBL" id="SNRW01009841">
    <property type="protein sequence ID" value="KAA6377413.1"/>
    <property type="molecule type" value="Genomic_DNA"/>
</dbReference>
<accession>A0A5J4V4E5</accession>
<organism evidence="1 2">
    <name type="scientific">Streblomastix strix</name>
    <dbReference type="NCBI Taxonomy" id="222440"/>
    <lineage>
        <taxon>Eukaryota</taxon>
        <taxon>Metamonada</taxon>
        <taxon>Preaxostyla</taxon>
        <taxon>Oxymonadida</taxon>
        <taxon>Streblomastigidae</taxon>
        <taxon>Streblomastix</taxon>
    </lineage>
</organism>
<comment type="caution">
    <text evidence="1">The sequence shown here is derived from an EMBL/GenBank/DDBJ whole genome shotgun (WGS) entry which is preliminary data.</text>
</comment>
<proteinExistence type="predicted"/>
<dbReference type="InterPro" id="IPR044925">
    <property type="entry name" value="His-Me_finger_sf"/>
</dbReference>
<sequence length="77" mass="9150">MAEENNEVNQWEPLVADADYEILTEEPHTIRRIDNKFIPIISDNGKGYLYILLKRKPHYIHRLIAQQFLTNPDNFPE</sequence>
<dbReference type="Gene3D" id="3.90.75.20">
    <property type="match status" value="1"/>
</dbReference>
<dbReference type="Proteomes" id="UP000324800">
    <property type="component" value="Unassembled WGS sequence"/>
</dbReference>
<feature type="non-terminal residue" evidence="1">
    <location>
        <position position="77"/>
    </location>
</feature>
<gene>
    <name evidence="1" type="ORF">EZS28_027059</name>
</gene>
<evidence type="ECO:0000313" key="1">
    <source>
        <dbReference type="EMBL" id="KAA6377413.1"/>
    </source>
</evidence>
<dbReference type="SUPFAM" id="SSF54060">
    <property type="entry name" value="His-Me finger endonucleases"/>
    <property type="match status" value="1"/>
</dbReference>